<keyword evidence="5" id="KW-0865">Zymogen</keyword>
<evidence type="ECO:0000259" key="7">
    <source>
        <dbReference type="SMART" id="SM00645"/>
    </source>
</evidence>
<evidence type="ECO:0000313" key="9">
    <source>
        <dbReference type="EMBL" id="CAD7650166.1"/>
    </source>
</evidence>
<dbReference type="CDD" id="cd02248">
    <property type="entry name" value="Peptidase_C1A"/>
    <property type="match status" value="1"/>
</dbReference>
<dbReference type="PROSITE" id="PS00639">
    <property type="entry name" value="THIOL_PROTEASE_HIS"/>
    <property type="match status" value="1"/>
</dbReference>
<dbReference type="AlphaFoldDB" id="A0A7R9LYH5"/>
<feature type="domain" description="Peptidase C1A papain C-terminal" evidence="7">
    <location>
        <begin position="110"/>
        <end position="330"/>
    </location>
</feature>
<keyword evidence="6" id="KW-1015">Disulfide bond</keyword>
<keyword evidence="2" id="KW-0645">Protease</keyword>
<dbReference type="EMBL" id="OC918812">
    <property type="protein sequence ID" value="CAD7650166.1"/>
    <property type="molecule type" value="Genomic_DNA"/>
</dbReference>
<dbReference type="InterPro" id="IPR000169">
    <property type="entry name" value="Pept_cys_AS"/>
</dbReference>
<dbReference type="Proteomes" id="UP000728032">
    <property type="component" value="Unassembled WGS sequence"/>
</dbReference>
<proteinExistence type="inferred from homology"/>
<reference evidence="9" key="1">
    <citation type="submission" date="2020-11" db="EMBL/GenBank/DDBJ databases">
        <authorList>
            <person name="Tran Van P."/>
        </authorList>
    </citation>
    <scope>NUCLEOTIDE SEQUENCE</scope>
</reference>
<comment type="similarity">
    <text evidence="1">Belongs to the peptidase C1 family.</text>
</comment>
<dbReference type="InterPro" id="IPR013201">
    <property type="entry name" value="Prot_inhib_I29"/>
</dbReference>
<feature type="domain" description="Cathepsin propeptide inhibitor" evidence="8">
    <location>
        <begin position="19"/>
        <end position="81"/>
    </location>
</feature>
<dbReference type="Pfam" id="PF08246">
    <property type="entry name" value="Inhibitor_I29"/>
    <property type="match status" value="1"/>
</dbReference>
<keyword evidence="3" id="KW-0378">Hydrolase</keyword>
<sequence>MVVVTNTLALSPQQIDTEWRKFKREFERNEYTEGSDEEVVRRQIFESNYRLIVRHNMEADNGIHSYRLGVNQFADMTDEEYRNKMGLDLSGLSEHESRSESRHTIDTTLLPQSIDWRDRHVVSRVKDQKDCEYCYIFTSIDTIESQLAINTSHLIELSVQNVADCVYPGKFHFLNCFTGGYMHNAYEVIIQYGGVESETTSPYLANAYNCSYRPEYRAASIQGYVNITSGDELALQEAVATVGPVAIGIDASQTGFKLYKSGVYTDTKCKNGFKDLHHAVVVVGYGSESGHDYWLLKNSWGTTYGDQGYIKIARNNVNQCGVATYALYPTGVTK</sequence>
<dbReference type="OrthoDB" id="10253408at2759"/>
<dbReference type="InterPro" id="IPR039417">
    <property type="entry name" value="Peptidase_C1A_papain-like"/>
</dbReference>
<dbReference type="InterPro" id="IPR038765">
    <property type="entry name" value="Papain-like_cys_pep_sf"/>
</dbReference>
<dbReference type="GO" id="GO:0006508">
    <property type="term" value="P:proteolysis"/>
    <property type="evidence" value="ECO:0007669"/>
    <property type="project" value="UniProtKB-KW"/>
</dbReference>
<gene>
    <name evidence="9" type="ORF">ONB1V03_LOCUS7666</name>
</gene>
<evidence type="ECO:0000313" key="10">
    <source>
        <dbReference type="Proteomes" id="UP000728032"/>
    </source>
</evidence>
<dbReference type="InterPro" id="IPR025660">
    <property type="entry name" value="Pept_his_AS"/>
</dbReference>
<dbReference type="PROSITE" id="PS00139">
    <property type="entry name" value="THIOL_PROTEASE_CYS"/>
    <property type="match status" value="1"/>
</dbReference>
<dbReference type="SMART" id="SM00645">
    <property type="entry name" value="Pept_C1"/>
    <property type="match status" value="1"/>
</dbReference>
<accession>A0A7R9LYH5</accession>
<evidence type="ECO:0000256" key="1">
    <source>
        <dbReference type="ARBA" id="ARBA00008455"/>
    </source>
</evidence>
<protein>
    <submittedName>
        <fullName evidence="9">Uncharacterized protein</fullName>
    </submittedName>
</protein>
<dbReference type="PRINTS" id="PR00705">
    <property type="entry name" value="PAPAIN"/>
</dbReference>
<dbReference type="InterPro" id="IPR000668">
    <property type="entry name" value="Peptidase_C1A_C"/>
</dbReference>
<evidence type="ECO:0000256" key="4">
    <source>
        <dbReference type="ARBA" id="ARBA00022807"/>
    </source>
</evidence>
<keyword evidence="4" id="KW-0788">Thiol protease</keyword>
<dbReference type="GO" id="GO:0008234">
    <property type="term" value="F:cysteine-type peptidase activity"/>
    <property type="evidence" value="ECO:0007669"/>
    <property type="project" value="UniProtKB-KW"/>
</dbReference>
<evidence type="ECO:0000259" key="8">
    <source>
        <dbReference type="SMART" id="SM00848"/>
    </source>
</evidence>
<dbReference type="PROSITE" id="PS00640">
    <property type="entry name" value="THIOL_PROTEASE_ASN"/>
    <property type="match status" value="1"/>
</dbReference>
<evidence type="ECO:0000256" key="3">
    <source>
        <dbReference type="ARBA" id="ARBA00022801"/>
    </source>
</evidence>
<dbReference type="Gene3D" id="3.90.70.10">
    <property type="entry name" value="Cysteine proteinases"/>
    <property type="match status" value="1"/>
</dbReference>
<dbReference type="EMBL" id="CAJPVJ010003987">
    <property type="protein sequence ID" value="CAG2168173.1"/>
    <property type="molecule type" value="Genomic_DNA"/>
</dbReference>
<dbReference type="InterPro" id="IPR025661">
    <property type="entry name" value="Pept_asp_AS"/>
</dbReference>
<name>A0A7R9LYH5_9ACAR</name>
<dbReference type="FunFam" id="3.90.70.10:FF:000006">
    <property type="entry name" value="Cathepsin S"/>
    <property type="match status" value="1"/>
</dbReference>
<dbReference type="SUPFAM" id="SSF54001">
    <property type="entry name" value="Cysteine proteinases"/>
    <property type="match status" value="1"/>
</dbReference>
<organism evidence="9">
    <name type="scientific">Oppiella nova</name>
    <dbReference type="NCBI Taxonomy" id="334625"/>
    <lineage>
        <taxon>Eukaryota</taxon>
        <taxon>Metazoa</taxon>
        <taxon>Ecdysozoa</taxon>
        <taxon>Arthropoda</taxon>
        <taxon>Chelicerata</taxon>
        <taxon>Arachnida</taxon>
        <taxon>Acari</taxon>
        <taxon>Acariformes</taxon>
        <taxon>Sarcoptiformes</taxon>
        <taxon>Oribatida</taxon>
        <taxon>Brachypylina</taxon>
        <taxon>Oppioidea</taxon>
        <taxon>Oppiidae</taxon>
        <taxon>Oppiella</taxon>
    </lineage>
</organism>
<evidence type="ECO:0000256" key="2">
    <source>
        <dbReference type="ARBA" id="ARBA00022670"/>
    </source>
</evidence>
<evidence type="ECO:0000256" key="5">
    <source>
        <dbReference type="ARBA" id="ARBA00023145"/>
    </source>
</evidence>
<keyword evidence="10" id="KW-1185">Reference proteome</keyword>
<dbReference type="SMART" id="SM00848">
    <property type="entry name" value="Inhibitor_I29"/>
    <property type="match status" value="1"/>
</dbReference>
<dbReference type="PANTHER" id="PTHR12411">
    <property type="entry name" value="CYSTEINE PROTEASE FAMILY C1-RELATED"/>
    <property type="match status" value="1"/>
</dbReference>
<evidence type="ECO:0000256" key="6">
    <source>
        <dbReference type="ARBA" id="ARBA00023157"/>
    </source>
</evidence>
<dbReference type="Pfam" id="PF00112">
    <property type="entry name" value="Peptidase_C1"/>
    <property type="match status" value="1"/>
</dbReference>
<feature type="non-terminal residue" evidence="9">
    <location>
        <position position="1"/>
    </location>
</feature>
<dbReference type="InterPro" id="IPR013128">
    <property type="entry name" value="Peptidase_C1A"/>
</dbReference>
<dbReference type="Gene3D" id="1.10.287.2250">
    <property type="match status" value="1"/>
</dbReference>